<reference evidence="2" key="1">
    <citation type="submission" date="2013-11" db="EMBL/GenBank/DDBJ databases">
        <title>Microbial diversity, functional groups and degradation webs in Northern and Southern Mediterranean and Red Sea marine crude oil polluted sites.</title>
        <authorList>
            <person name="Daffonchio D."/>
            <person name="Mapelli F."/>
            <person name="Ferrer M."/>
            <person name="Richter M."/>
            <person name="Cherif A."/>
            <person name="Malkawi H.I."/>
            <person name="Yakimov M.M."/>
            <person name="Abdel-Fattah Y.R."/>
            <person name="Blaghen M."/>
            <person name="Golyshin P.N."/>
            <person name="Kalogerakis N."/>
            <person name="Boon N."/>
            <person name="Magagnini M."/>
            <person name="Fava F."/>
        </authorList>
    </citation>
    <scope>NUCLEOTIDE SEQUENCE</scope>
</reference>
<feature type="transmembrane region" description="Helical" evidence="1">
    <location>
        <begin position="43"/>
        <end position="64"/>
    </location>
</feature>
<protein>
    <submittedName>
        <fullName evidence="2">Ubiquinol-cytochrome c reductase, cytochrome B</fullName>
    </submittedName>
</protein>
<keyword evidence="1" id="KW-0472">Membrane</keyword>
<comment type="caution">
    <text evidence="2">The sequence shown here is derived from an EMBL/GenBank/DDBJ whole genome shotgun (WGS) entry which is preliminary data.</text>
</comment>
<proteinExistence type="predicted"/>
<name>A0A1B6NTH0_9ZZZZ</name>
<keyword evidence="1" id="KW-0812">Transmembrane</keyword>
<dbReference type="EMBL" id="AYSL01000944">
    <property type="protein sequence ID" value="KTF06776.1"/>
    <property type="molecule type" value="Genomic_DNA"/>
</dbReference>
<feature type="non-terminal residue" evidence="2">
    <location>
        <position position="1"/>
    </location>
</feature>
<evidence type="ECO:0000313" key="2">
    <source>
        <dbReference type="EMBL" id="KTF06776.1"/>
    </source>
</evidence>
<organism evidence="2">
    <name type="scientific">marine sediment metagenome</name>
    <dbReference type="NCBI Taxonomy" id="412755"/>
    <lineage>
        <taxon>unclassified sequences</taxon>
        <taxon>metagenomes</taxon>
        <taxon>ecological metagenomes</taxon>
    </lineage>
</organism>
<dbReference type="AlphaFoldDB" id="A0A1B6NTH0"/>
<gene>
    <name evidence="2" type="ORF">MGSAQ_001727</name>
</gene>
<evidence type="ECO:0000256" key="1">
    <source>
        <dbReference type="SAM" id="Phobius"/>
    </source>
</evidence>
<accession>A0A1B6NTH0</accession>
<keyword evidence="1" id="KW-1133">Transmembrane helix</keyword>
<sequence>DGIAIKHKKGSLPESEKTKYEIHEYYTSKYDIADDVLPFFPHIVLKDLVAFCILSTIYLCVVLCP</sequence>